<dbReference type="InterPro" id="IPR002656">
    <property type="entry name" value="Acyl_transf_3_dom"/>
</dbReference>
<feature type="transmembrane region" description="Helical" evidence="1">
    <location>
        <begin position="202"/>
        <end position="218"/>
    </location>
</feature>
<feature type="transmembrane region" description="Helical" evidence="1">
    <location>
        <begin position="75"/>
        <end position="97"/>
    </location>
</feature>
<protein>
    <submittedName>
        <fullName evidence="4">Peptidoglycan/LPS O-acetylase OafA/YrhL</fullName>
    </submittedName>
</protein>
<evidence type="ECO:0000259" key="2">
    <source>
        <dbReference type="Pfam" id="PF01757"/>
    </source>
</evidence>
<keyword evidence="1" id="KW-0472">Membrane</keyword>
<comment type="caution">
    <text evidence="4">The sequence shown here is derived from an EMBL/GenBank/DDBJ whole genome shotgun (WGS) entry which is preliminary data.</text>
</comment>
<keyword evidence="1" id="KW-0812">Transmembrane</keyword>
<feature type="transmembrane region" description="Helical" evidence="1">
    <location>
        <begin position="171"/>
        <end position="190"/>
    </location>
</feature>
<dbReference type="RefSeq" id="WP_310296921.1">
    <property type="nucleotide sequence ID" value="NZ_BAAAPS010000006.1"/>
</dbReference>
<feature type="transmembrane region" description="Helical" evidence="1">
    <location>
        <begin position="35"/>
        <end position="54"/>
    </location>
</feature>
<organism evidence="4 5">
    <name type="scientific">Nocardioides marmoribigeumensis</name>
    <dbReference type="NCBI Taxonomy" id="433649"/>
    <lineage>
        <taxon>Bacteria</taxon>
        <taxon>Bacillati</taxon>
        <taxon>Actinomycetota</taxon>
        <taxon>Actinomycetes</taxon>
        <taxon>Propionibacteriales</taxon>
        <taxon>Nocardioidaceae</taxon>
        <taxon>Nocardioides</taxon>
    </lineage>
</organism>
<dbReference type="PANTHER" id="PTHR23028">
    <property type="entry name" value="ACETYLTRANSFERASE"/>
    <property type="match status" value="1"/>
</dbReference>
<feature type="transmembrane region" description="Helical" evidence="1">
    <location>
        <begin position="135"/>
        <end position="159"/>
    </location>
</feature>
<feature type="transmembrane region" description="Helical" evidence="1">
    <location>
        <begin position="295"/>
        <end position="313"/>
    </location>
</feature>
<name>A0ABU2BQA9_9ACTN</name>
<dbReference type="PANTHER" id="PTHR23028:SF53">
    <property type="entry name" value="ACYL_TRANSF_3 DOMAIN-CONTAINING PROTEIN"/>
    <property type="match status" value="1"/>
</dbReference>
<evidence type="ECO:0000313" key="4">
    <source>
        <dbReference type="EMBL" id="MDR7360456.1"/>
    </source>
</evidence>
<reference evidence="4 5" key="1">
    <citation type="submission" date="2023-07" db="EMBL/GenBank/DDBJ databases">
        <title>Sequencing the genomes of 1000 actinobacteria strains.</title>
        <authorList>
            <person name="Klenk H.-P."/>
        </authorList>
    </citation>
    <scope>NUCLEOTIDE SEQUENCE [LARGE SCALE GENOMIC DNA]</scope>
    <source>
        <strain evidence="4 5">DSM 19426</strain>
    </source>
</reference>
<feature type="transmembrane region" description="Helical" evidence="1">
    <location>
        <begin position="357"/>
        <end position="377"/>
    </location>
</feature>
<evidence type="ECO:0000256" key="1">
    <source>
        <dbReference type="SAM" id="Phobius"/>
    </source>
</evidence>
<feature type="transmembrane region" description="Helical" evidence="1">
    <location>
        <begin position="319"/>
        <end position="337"/>
    </location>
</feature>
<keyword evidence="1" id="KW-1133">Transmembrane helix</keyword>
<gene>
    <name evidence="4" type="ORF">J2S63_000009</name>
</gene>
<feature type="transmembrane region" description="Helical" evidence="1">
    <location>
        <begin position="256"/>
        <end position="274"/>
    </location>
</feature>
<feature type="transmembrane region" description="Helical" evidence="1">
    <location>
        <begin position="230"/>
        <end position="250"/>
    </location>
</feature>
<dbReference type="Proteomes" id="UP001183648">
    <property type="component" value="Unassembled WGS sequence"/>
</dbReference>
<dbReference type="EMBL" id="JAVDYG010000001">
    <property type="protein sequence ID" value="MDR7360456.1"/>
    <property type="molecule type" value="Genomic_DNA"/>
</dbReference>
<sequence>MTWSYRPALDGARTLAVYLVVLFHAGLSWADGGFIGVDLFFVLSGFLVSTILYGELADRGHLDLVRFYDRRVRRLLPAAVVLVVVVSLVGVLVLSAADRGPMAGDARAALLYYANWHFMAQSNDYFGSTVVDSSLFLHFWSLSIEEQFYFLFPVLLLVLHRVDRRWRHATPVVLGALLVASVALQRWWAPQDANHAYYGTETRFYQLLAGVLLALWLHRRRAAGRQGMPGAVPATLAGAVIVVVLAGSWLDLSPSWRGLASTVGALLLVGGLSGEQVHVAARPFTFPPVVYLGKISYGTYLWHWPIIVLLGQAIDPPAWQFALLVVALSTAVAAASYTMLETPIRSRRLAPSRRLPAVLAGLAASLVTALLVVPPVMAATQPVALKGNGLLESGPDNTTGPPPELDYARLTSYREAPVRECRPRDLDPCRLVTGEDGPHVFVLGDSQAREMEPTLRMLAHEKHFNLTMLSLDACAWPPGVFNLVSPVPVRERCERLRSGFWDTIVEKEPIDLLLLIQQDRSAKLFDGTLTDSLEGKPVDDNGRLLVESTDKALARLDELGIPTVVEQSLWLPPEDANPMACLSGAKDVAQCRVPIARTDSALDSAYLVNAETRKNIHRVDLNPIFCPNAPICDAVLDGIPVWRDSRHIYAKLQEDKREQIWDAITATGVLDDQR</sequence>
<dbReference type="InterPro" id="IPR050879">
    <property type="entry name" value="Acyltransferase_3"/>
</dbReference>
<dbReference type="Pfam" id="PF01757">
    <property type="entry name" value="Acyl_transf_3"/>
    <property type="match status" value="1"/>
</dbReference>
<evidence type="ECO:0000313" key="5">
    <source>
        <dbReference type="Proteomes" id="UP001183648"/>
    </source>
</evidence>
<feature type="domain" description="Acyltransferase 3" evidence="2">
    <location>
        <begin position="7"/>
        <end position="335"/>
    </location>
</feature>
<accession>A0ABU2BQA9</accession>
<evidence type="ECO:0000259" key="3">
    <source>
        <dbReference type="Pfam" id="PF19040"/>
    </source>
</evidence>
<proteinExistence type="predicted"/>
<dbReference type="InterPro" id="IPR043968">
    <property type="entry name" value="SGNH"/>
</dbReference>
<dbReference type="Pfam" id="PF19040">
    <property type="entry name" value="SGNH"/>
    <property type="match status" value="1"/>
</dbReference>
<feature type="domain" description="SGNH" evidence="3">
    <location>
        <begin position="425"/>
        <end position="648"/>
    </location>
</feature>
<keyword evidence="5" id="KW-1185">Reference proteome</keyword>